<protein>
    <recommendedName>
        <fullName evidence="2">Phosphate-specific transport system accessory protein PhoU</fullName>
    </recommendedName>
</protein>
<dbReference type="SUPFAM" id="SSF109755">
    <property type="entry name" value="PhoU-like"/>
    <property type="match status" value="1"/>
</dbReference>
<dbReference type="EMBL" id="JASZZN010000035">
    <property type="protein sequence ID" value="MDM4019267.1"/>
    <property type="molecule type" value="Genomic_DNA"/>
</dbReference>
<proteinExistence type="inferred from homology"/>
<accession>A0ABT7PRZ0</accession>
<comment type="caution">
    <text evidence="4">The sequence shown here is derived from an EMBL/GenBank/DDBJ whole genome shotgun (WGS) entry which is preliminary data.</text>
</comment>
<dbReference type="PANTHER" id="PTHR42930:SF3">
    <property type="entry name" value="PHOSPHATE-SPECIFIC TRANSPORT SYSTEM ACCESSORY PROTEIN PHOU"/>
    <property type="match status" value="1"/>
</dbReference>
<comment type="subunit">
    <text evidence="2">Homodimer.</text>
</comment>
<sequence length="231" mass="26132">MIARKSLEHHLSAIEDAISGQCDQIESMIRLAYHGLCERCVGTADKVMAMEERINENEVLIEEECLTVLALQQPVASDLRRTAAALKINSDLERIADLALNLAERTESLAKFPQLDIPDRLTNMVLFSIEMLHDAREAFLKTDRTLAAKVRRDDSELDDLNRQVIVELTEKMEANPELVSGYLHLFSASRIVERIGDHATNIAEDIEYVVDGEIHRHQILDFAAKRRLSNS</sequence>
<comment type="subcellular location">
    <subcellularLocation>
        <location evidence="2">Cytoplasm</location>
    </subcellularLocation>
</comment>
<gene>
    <name evidence="4" type="primary">phoU</name>
    <name evidence="4" type="ORF">QTN89_27675</name>
</gene>
<evidence type="ECO:0000256" key="2">
    <source>
        <dbReference type="PIRNR" id="PIRNR003107"/>
    </source>
</evidence>
<keyword evidence="5" id="KW-1185">Reference proteome</keyword>
<feature type="domain" description="PhoU" evidence="3">
    <location>
        <begin position="22"/>
        <end position="106"/>
    </location>
</feature>
<comment type="similarity">
    <text evidence="1 2">Belongs to the PhoU family.</text>
</comment>
<evidence type="ECO:0000256" key="1">
    <source>
        <dbReference type="ARBA" id="ARBA00008107"/>
    </source>
</evidence>
<evidence type="ECO:0000313" key="4">
    <source>
        <dbReference type="EMBL" id="MDM4019267.1"/>
    </source>
</evidence>
<keyword evidence="2" id="KW-0813">Transport</keyword>
<organism evidence="4 5">
    <name type="scientific">Roseiconus lacunae</name>
    <dbReference type="NCBI Taxonomy" id="2605694"/>
    <lineage>
        <taxon>Bacteria</taxon>
        <taxon>Pseudomonadati</taxon>
        <taxon>Planctomycetota</taxon>
        <taxon>Planctomycetia</taxon>
        <taxon>Pirellulales</taxon>
        <taxon>Pirellulaceae</taxon>
        <taxon>Roseiconus</taxon>
    </lineage>
</organism>
<dbReference type="Proteomes" id="UP001239462">
    <property type="component" value="Unassembled WGS sequence"/>
</dbReference>
<feature type="domain" description="PhoU" evidence="3">
    <location>
        <begin position="122"/>
        <end position="206"/>
    </location>
</feature>
<keyword evidence="2" id="KW-0592">Phosphate transport</keyword>
<name>A0ABT7PRZ0_9BACT</name>
<dbReference type="NCBIfam" id="TIGR02135">
    <property type="entry name" value="phoU_full"/>
    <property type="match status" value="1"/>
</dbReference>
<dbReference type="PANTHER" id="PTHR42930">
    <property type="entry name" value="PHOSPHATE-SPECIFIC TRANSPORT SYSTEM ACCESSORY PROTEIN PHOU"/>
    <property type="match status" value="1"/>
</dbReference>
<dbReference type="InterPro" id="IPR028366">
    <property type="entry name" value="PhoU"/>
</dbReference>
<dbReference type="InterPro" id="IPR026022">
    <property type="entry name" value="PhoU_dom"/>
</dbReference>
<comment type="function">
    <text evidence="2">Plays a role in the regulation of phosphate uptake.</text>
</comment>
<dbReference type="Pfam" id="PF01895">
    <property type="entry name" value="PhoU"/>
    <property type="match status" value="2"/>
</dbReference>
<evidence type="ECO:0000313" key="5">
    <source>
        <dbReference type="Proteomes" id="UP001239462"/>
    </source>
</evidence>
<dbReference type="RefSeq" id="WP_289167370.1">
    <property type="nucleotide sequence ID" value="NZ_CP141221.1"/>
</dbReference>
<dbReference type="Gene3D" id="1.20.58.220">
    <property type="entry name" value="Phosphate transport system protein phou homolog 2, domain 2"/>
    <property type="match status" value="1"/>
</dbReference>
<dbReference type="InterPro" id="IPR038078">
    <property type="entry name" value="PhoU-like_sf"/>
</dbReference>
<keyword evidence="2" id="KW-0963">Cytoplasm</keyword>
<evidence type="ECO:0000259" key="3">
    <source>
        <dbReference type="Pfam" id="PF01895"/>
    </source>
</evidence>
<dbReference type="PIRSF" id="PIRSF003107">
    <property type="entry name" value="PhoU"/>
    <property type="match status" value="1"/>
</dbReference>
<reference evidence="4 5" key="1">
    <citation type="submission" date="2023-06" db="EMBL/GenBank/DDBJ databases">
        <title>Roseiconus lacunae JC819 isolated from Gulf of Mannar region, Tamil Nadu.</title>
        <authorList>
            <person name="Pk S."/>
            <person name="Ch S."/>
            <person name="Ch V.R."/>
        </authorList>
    </citation>
    <scope>NUCLEOTIDE SEQUENCE [LARGE SCALE GENOMIC DNA]</scope>
    <source>
        <strain evidence="4 5">JC819</strain>
    </source>
</reference>